<dbReference type="Proteomes" id="UP000247903">
    <property type="component" value="Unassembled WGS sequence"/>
</dbReference>
<sequence>MERREALKKIAYLMGGAISATTMGVLFESFTVYNPEQDYNYSFLATDEEILAEFAEIILPTTANSPGAKAAGVGTFIPLVIKDCYPPDLQQIFKKGYEDMLALSKTKFKKEFLSLNNEEKKLLMSELKQQTINNNKEPSFFLISRDLTLLGYFSSEIGCTIAREYLPIPGKYDGNADYTPGQKAWAI</sequence>
<dbReference type="Pfam" id="PF13618">
    <property type="entry name" value="Gluconate_2-dh3"/>
    <property type="match status" value="1"/>
</dbReference>
<reference evidence="2 3" key="1">
    <citation type="submission" date="2018-05" db="EMBL/GenBank/DDBJ databases">
        <title>Flavobacterium sp. strain IMCC34759, incomplete genome.</title>
        <authorList>
            <person name="Joung Y."/>
            <person name="Cho J."/>
        </authorList>
    </citation>
    <scope>NUCLEOTIDE SEQUENCE [LARGE SCALE GENOMIC DNA]</scope>
    <source>
        <strain evidence="2 3">IMCC34759</strain>
    </source>
</reference>
<feature type="transmembrane region" description="Helical" evidence="1">
    <location>
        <begin position="12"/>
        <end position="33"/>
    </location>
</feature>
<dbReference type="EMBL" id="QJHK01000017">
    <property type="protein sequence ID" value="PXY39574.1"/>
    <property type="molecule type" value="Genomic_DNA"/>
</dbReference>
<proteinExistence type="predicted"/>
<evidence type="ECO:0000313" key="3">
    <source>
        <dbReference type="Proteomes" id="UP000247903"/>
    </source>
</evidence>
<keyword evidence="1" id="KW-0472">Membrane</keyword>
<evidence type="ECO:0000313" key="2">
    <source>
        <dbReference type="EMBL" id="PXY39574.1"/>
    </source>
</evidence>
<dbReference type="OrthoDB" id="6385145at2"/>
<keyword evidence="3" id="KW-1185">Reference proteome</keyword>
<organism evidence="2 3">
    <name type="scientific">Flavobacterium cheongpyeongense</name>
    <dbReference type="NCBI Taxonomy" id="2212651"/>
    <lineage>
        <taxon>Bacteria</taxon>
        <taxon>Pseudomonadati</taxon>
        <taxon>Bacteroidota</taxon>
        <taxon>Flavobacteriia</taxon>
        <taxon>Flavobacteriales</taxon>
        <taxon>Flavobacteriaceae</taxon>
        <taxon>Flavobacterium</taxon>
    </lineage>
</organism>
<dbReference type="RefSeq" id="WP_110307874.1">
    <property type="nucleotide sequence ID" value="NZ_QJHK01000017.1"/>
</dbReference>
<dbReference type="InterPro" id="IPR027056">
    <property type="entry name" value="Gluconate_2DH_su3"/>
</dbReference>
<keyword evidence="1" id="KW-1133">Transmembrane helix</keyword>
<accession>A0A2V4BZZ1</accession>
<name>A0A2V4BZZ1_9FLAO</name>
<gene>
    <name evidence="2" type="ORF">DMB65_17300</name>
</gene>
<keyword evidence="1" id="KW-0812">Transmembrane</keyword>
<evidence type="ECO:0000256" key="1">
    <source>
        <dbReference type="SAM" id="Phobius"/>
    </source>
</evidence>
<dbReference type="AlphaFoldDB" id="A0A2V4BZZ1"/>
<comment type="caution">
    <text evidence="2">The sequence shown here is derived from an EMBL/GenBank/DDBJ whole genome shotgun (WGS) entry which is preliminary data.</text>
</comment>
<protein>
    <submittedName>
        <fullName evidence="2">Twin-arginine translocation pathway signal protein</fullName>
    </submittedName>
</protein>